<feature type="binding site" evidence="2">
    <location>
        <begin position="11"/>
        <end position="13"/>
    </location>
    <ligand>
        <name>substrate</name>
    </ligand>
</feature>
<evidence type="ECO:0000259" key="3">
    <source>
        <dbReference type="Pfam" id="PF17836"/>
    </source>
</evidence>
<organism evidence="4 5">
    <name type="scientific">Falsibacillus albus</name>
    <dbReference type="NCBI Taxonomy" id="2478915"/>
    <lineage>
        <taxon>Bacteria</taxon>
        <taxon>Bacillati</taxon>
        <taxon>Bacillota</taxon>
        <taxon>Bacilli</taxon>
        <taxon>Bacillales</taxon>
        <taxon>Bacillaceae</taxon>
        <taxon>Falsibacillus</taxon>
    </lineage>
</organism>
<evidence type="ECO:0000256" key="2">
    <source>
        <dbReference type="PIRSR" id="PIRSR620019-2"/>
    </source>
</evidence>
<feature type="active site" description="Proton acceptor" evidence="1">
    <location>
        <position position="135"/>
    </location>
</feature>
<dbReference type="PANTHER" id="PTHR43300">
    <property type="entry name" value="ACETYLTRANSFERASE"/>
    <property type="match status" value="1"/>
</dbReference>
<name>A0A3L7JVQ0_9BACI</name>
<dbReference type="EMBL" id="RCVZ01000008">
    <property type="protein sequence ID" value="RLQ94803.1"/>
    <property type="molecule type" value="Genomic_DNA"/>
</dbReference>
<evidence type="ECO:0000313" key="4">
    <source>
        <dbReference type="EMBL" id="RLQ94803.1"/>
    </source>
</evidence>
<dbReference type="NCBIfam" id="TIGR03570">
    <property type="entry name" value="NeuD_NnaD"/>
    <property type="match status" value="1"/>
</dbReference>
<accession>A0A3L7JVQ0</accession>
<evidence type="ECO:0000313" key="5">
    <source>
        <dbReference type="Proteomes" id="UP000276770"/>
    </source>
</evidence>
<gene>
    <name evidence="4" type="ORF">D9X91_12480</name>
</gene>
<feature type="site" description="Increases basicity of active site His" evidence="1">
    <location>
        <position position="136"/>
    </location>
</feature>
<feature type="binding site" evidence="2">
    <location>
        <position position="144"/>
    </location>
    <ligand>
        <name>acetyl-CoA</name>
        <dbReference type="ChEBI" id="CHEBI:57288"/>
    </ligand>
</feature>
<dbReference type="CDD" id="cd03360">
    <property type="entry name" value="LbH_AT_putative"/>
    <property type="match status" value="1"/>
</dbReference>
<dbReference type="SUPFAM" id="SSF51161">
    <property type="entry name" value="Trimeric LpxA-like enzymes"/>
    <property type="match status" value="1"/>
</dbReference>
<feature type="binding site" evidence="2">
    <location>
        <position position="68"/>
    </location>
    <ligand>
        <name>substrate</name>
    </ligand>
</feature>
<dbReference type="RefSeq" id="WP_121680966.1">
    <property type="nucleotide sequence ID" value="NZ_RCVZ01000008.1"/>
</dbReference>
<proteinExistence type="predicted"/>
<dbReference type="Pfam" id="PF17836">
    <property type="entry name" value="PglD_N"/>
    <property type="match status" value="1"/>
</dbReference>
<dbReference type="GO" id="GO:0016740">
    <property type="term" value="F:transferase activity"/>
    <property type="evidence" value="ECO:0007669"/>
    <property type="project" value="UniProtKB-KW"/>
</dbReference>
<protein>
    <submittedName>
        <fullName evidence="4">Acetyltransferase</fullName>
    </submittedName>
</protein>
<evidence type="ECO:0000256" key="1">
    <source>
        <dbReference type="PIRSR" id="PIRSR620019-1"/>
    </source>
</evidence>
<keyword evidence="4" id="KW-0808">Transferase</keyword>
<comment type="caution">
    <text evidence="4">The sequence shown here is derived from an EMBL/GenBank/DDBJ whole genome shotgun (WGS) entry which is preliminary data.</text>
</comment>
<sequence length="207" mass="21664">MKNKLLIIGASGHGKVVADIAIKMNKWKEIFFLDDNESITSSMGIEVIGTSDKAFDYIDEFEIFVGIGNNSTRENVQEKLETAGASIPILIHPSSVVGEQVEIGNGTAVMAGAVINCCTKIGNGCIVNTGSTIDHDNCIEDFVHISPGSHLAGTVKVGKGSWLGIGSIISNNLNITSDCQVGAGSVVIQDITETGVYVGAPVRKIGS</sequence>
<feature type="binding site" evidence="2">
    <location>
        <position position="165"/>
    </location>
    <ligand>
        <name>acetyl-CoA</name>
        <dbReference type="ChEBI" id="CHEBI:57288"/>
    </ligand>
</feature>
<dbReference type="Proteomes" id="UP000276770">
    <property type="component" value="Unassembled WGS sequence"/>
</dbReference>
<dbReference type="InterPro" id="IPR050179">
    <property type="entry name" value="Trans_hexapeptide_repeat"/>
</dbReference>
<feature type="domain" description="PglD N-terminal" evidence="3">
    <location>
        <begin position="4"/>
        <end position="80"/>
    </location>
</feature>
<dbReference type="InterPro" id="IPR020019">
    <property type="entry name" value="AcTrfase_PglD-like"/>
</dbReference>
<dbReference type="Gene3D" id="3.40.50.20">
    <property type="match status" value="1"/>
</dbReference>
<dbReference type="OrthoDB" id="9794407at2"/>
<reference evidence="4 5" key="1">
    <citation type="submission" date="2018-10" db="EMBL/GenBank/DDBJ databases">
        <title>Falsibacillus sp. genome draft.</title>
        <authorList>
            <person name="Shi S."/>
        </authorList>
    </citation>
    <scope>NUCLEOTIDE SEQUENCE [LARGE SCALE GENOMIC DNA]</scope>
    <source>
        <strain evidence="4 5">GY 10110</strain>
    </source>
</reference>
<dbReference type="InterPro" id="IPR011004">
    <property type="entry name" value="Trimer_LpxA-like_sf"/>
</dbReference>
<dbReference type="InterPro" id="IPR041561">
    <property type="entry name" value="PglD_N"/>
</dbReference>
<dbReference type="PANTHER" id="PTHR43300:SF7">
    <property type="entry name" value="UDP-N-ACETYLBACILLOSAMINE N-ACETYLTRANSFERASE"/>
    <property type="match status" value="1"/>
</dbReference>
<dbReference type="Gene3D" id="2.160.10.10">
    <property type="entry name" value="Hexapeptide repeat proteins"/>
    <property type="match status" value="1"/>
</dbReference>
<dbReference type="AlphaFoldDB" id="A0A3L7JVQ0"/>
<keyword evidence="5" id="KW-1185">Reference proteome</keyword>